<evidence type="ECO:0000256" key="6">
    <source>
        <dbReference type="ARBA" id="ARBA00022989"/>
    </source>
</evidence>
<dbReference type="GO" id="GO:0005789">
    <property type="term" value="C:endoplasmic reticulum membrane"/>
    <property type="evidence" value="ECO:0007669"/>
    <property type="project" value="TreeGrafter"/>
</dbReference>
<dbReference type="GO" id="GO:0034625">
    <property type="term" value="P:fatty acid elongation, monounsaturated fatty acid"/>
    <property type="evidence" value="ECO:0007669"/>
    <property type="project" value="TreeGrafter"/>
</dbReference>
<evidence type="ECO:0000256" key="9">
    <source>
        <dbReference type="ARBA" id="ARBA00023160"/>
    </source>
</evidence>
<keyword evidence="8 10" id="KW-0472">Membrane</keyword>
<comment type="subcellular location">
    <subcellularLocation>
        <location evidence="1">Membrane</location>
        <topology evidence="1">Multi-pass membrane protein</topology>
    </subcellularLocation>
</comment>
<dbReference type="PANTHER" id="PTHR11157">
    <property type="entry name" value="FATTY ACID ACYL TRANSFERASE-RELATED"/>
    <property type="match status" value="1"/>
</dbReference>
<keyword evidence="6 10" id="KW-1133">Transmembrane helix</keyword>
<feature type="transmembrane region" description="Helical" evidence="10">
    <location>
        <begin position="170"/>
        <end position="188"/>
    </location>
</feature>
<comment type="similarity">
    <text evidence="10">Belongs to the ELO family.</text>
</comment>
<feature type="transmembrane region" description="Helical" evidence="10">
    <location>
        <begin position="232"/>
        <end position="255"/>
    </location>
</feature>
<feature type="transmembrane region" description="Helical" evidence="10">
    <location>
        <begin position="35"/>
        <end position="54"/>
    </location>
</feature>
<dbReference type="GO" id="GO:0009922">
    <property type="term" value="F:fatty acid elongase activity"/>
    <property type="evidence" value="ECO:0007669"/>
    <property type="project" value="UniProtKB-EC"/>
</dbReference>
<evidence type="ECO:0000256" key="2">
    <source>
        <dbReference type="ARBA" id="ARBA00022516"/>
    </source>
</evidence>
<dbReference type="EC" id="2.3.1.199" evidence="10"/>
<dbReference type="AlphaFoldDB" id="A0A4C1RMM6"/>
<feature type="transmembrane region" description="Helical" evidence="10">
    <location>
        <begin position="146"/>
        <end position="164"/>
    </location>
</feature>
<evidence type="ECO:0000256" key="4">
    <source>
        <dbReference type="ARBA" id="ARBA00022692"/>
    </source>
</evidence>
<name>A0A4C1RMM6_LADFU</name>
<comment type="catalytic activity">
    <reaction evidence="10">
        <text>a very-long-chain acyl-CoA + malonyl-CoA + H(+) = a very-long-chain 3-oxoacyl-CoA + CO2 + CoA</text>
        <dbReference type="Rhea" id="RHEA:32727"/>
        <dbReference type="ChEBI" id="CHEBI:15378"/>
        <dbReference type="ChEBI" id="CHEBI:16526"/>
        <dbReference type="ChEBI" id="CHEBI:57287"/>
        <dbReference type="ChEBI" id="CHEBI:57384"/>
        <dbReference type="ChEBI" id="CHEBI:90725"/>
        <dbReference type="ChEBI" id="CHEBI:90736"/>
        <dbReference type="EC" id="2.3.1.199"/>
    </reaction>
</comment>
<evidence type="ECO:0000256" key="5">
    <source>
        <dbReference type="ARBA" id="ARBA00022832"/>
    </source>
</evidence>
<sequence>MSALERLSVMYSTLFEDMADPRVRRWPLMGGPGPILAILGGYLLFVLWLGPLWMQHRKAKSLRLPIAVYNIFQVWSNYVITVGVLNAGWLTHYTLGCQPVDYSDDPLAVRLAELCWWTMVIKLMELLETVFFILRKKPEQASFLHLYHHVSTLLFSWIAVKYVPGGMPTLYVLLNCGVHVIMYLYYFLTGLSSAIRTFLSPWKKYLTILQMVQFCVMVGHSAQALAPSCPLHAALPLSFIPNVLLVFHLFGRFYSRAYGDPGRKKSERRE</sequence>
<keyword evidence="3 10" id="KW-0808">Transferase</keyword>
<reference evidence="11" key="1">
    <citation type="journal article" date="2019" name="Elife">
        <title>Molecular basis of wax-based color change and UV reflection in dragonflies.</title>
        <authorList>
            <person name="Futahashi R."/>
            <person name="Yamahama Y."/>
            <person name="Kawaguchi M."/>
            <person name="Mori N."/>
            <person name="Ishii D."/>
            <person name="Okude G."/>
            <person name="Hirai Y."/>
            <person name="Kawahara-Miki R."/>
            <person name="Yoshitake K."/>
            <person name="Yajima S."/>
            <person name="Hariyama T."/>
            <person name="Fukatsu T."/>
        </authorList>
    </citation>
    <scope>NUCLEOTIDE SEQUENCE</scope>
</reference>
<feature type="transmembrane region" description="Helical" evidence="10">
    <location>
        <begin position="111"/>
        <end position="134"/>
    </location>
</feature>
<evidence type="ECO:0000256" key="7">
    <source>
        <dbReference type="ARBA" id="ARBA00023098"/>
    </source>
</evidence>
<keyword evidence="4 10" id="KW-0812">Transmembrane</keyword>
<evidence type="ECO:0000256" key="3">
    <source>
        <dbReference type="ARBA" id="ARBA00022679"/>
    </source>
</evidence>
<dbReference type="GO" id="GO:0034626">
    <property type="term" value="P:fatty acid elongation, polyunsaturated fatty acid"/>
    <property type="evidence" value="ECO:0007669"/>
    <property type="project" value="TreeGrafter"/>
</dbReference>
<dbReference type="GO" id="GO:0030148">
    <property type="term" value="P:sphingolipid biosynthetic process"/>
    <property type="evidence" value="ECO:0007669"/>
    <property type="project" value="TreeGrafter"/>
</dbReference>
<feature type="transmembrane region" description="Helical" evidence="10">
    <location>
        <begin position="208"/>
        <end position="226"/>
    </location>
</feature>
<dbReference type="InterPro" id="IPR002076">
    <property type="entry name" value="ELO_fam"/>
</dbReference>
<dbReference type="GO" id="GO:0042761">
    <property type="term" value="P:very long-chain fatty acid biosynthetic process"/>
    <property type="evidence" value="ECO:0007669"/>
    <property type="project" value="TreeGrafter"/>
</dbReference>
<proteinExistence type="evidence at transcript level"/>
<evidence type="ECO:0000256" key="10">
    <source>
        <dbReference type="RuleBase" id="RU361115"/>
    </source>
</evidence>
<keyword evidence="5 10" id="KW-0276">Fatty acid metabolism</keyword>
<evidence type="ECO:0000313" key="11">
    <source>
        <dbReference type="EMBL" id="FAA01260.1"/>
    </source>
</evidence>
<accession>A0A4C1RMM6</accession>
<organism evidence="11">
    <name type="scientific">Ladona fulva</name>
    <name type="common">Scarce chaser dragonfly</name>
    <name type="synonym">Libellula fulva</name>
    <dbReference type="NCBI Taxonomy" id="123851"/>
    <lineage>
        <taxon>Eukaryota</taxon>
        <taxon>Metazoa</taxon>
        <taxon>Ecdysozoa</taxon>
        <taxon>Arthropoda</taxon>
        <taxon>Hexapoda</taxon>
        <taxon>Insecta</taxon>
        <taxon>Pterygota</taxon>
        <taxon>Palaeoptera</taxon>
        <taxon>Odonata</taxon>
        <taxon>Epiprocta</taxon>
        <taxon>Anisoptera</taxon>
        <taxon>Libelluloidea</taxon>
        <taxon>Libellulidae</taxon>
        <taxon>Ladona</taxon>
    </lineage>
</organism>
<feature type="transmembrane region" description="Helical" evidence="10">
    <location>
        <begin position="66"/>
        <end position="91"/>
    </location>
</feature>
<dbReference type="GO" id="GO:0019367">
    <property type="term" value="P:fatty acid elongation, saturated fatty acid"/>
    <property type="evidence" value="ECO:0007669"/>
    <property type="project" value="TreeGrafter"/>
</dbReference>
<protein>
    <recommendedName>
        <fullName evidence="10">Elongation of very long chain fatty acids protein</fullName>
        <ecNumber evidence="10">2.3.1.199</ecNumber>
    </recommendedName>
    <alternativeName>
        <fullName evidence="10">Very-long-chain 3-oxoacyl-CoA synthase</fullName>
    </alternativeName>
</protein>
<dbReference type="EMBL" id="BR001498">
    <property type="protein sequence ID" value="FAA01260.1"/>
    <property type="molecule type" value="mRNA"/>
</dbReference>
<dbReference type="Pfam" id="PF01151">
    <property type="entry name" value="ELO"/>
    <property type="match status" value="1"/>
</dbReference>
<gene>
    <name evidence="11" type="primary">ELOVL2</name>
</gene>
<evidence type="ECO:0000256" key="8">
    <source>
        <dbReference type="ARBA" id="ARBA00023136"/>
    </source>
</evidence>
<keyword evidence="7 10" id="KW-0443">Lipid metabolism</keyword>
<keyword evidence="2 10" id="KW-0444">Lipid biosynthesis</keyword>
<dbReference type="PANTHER" id="PTHR11157:SF113">
    <property type="entry name" value="ELONGATION OF VERY LONG CHAIN FATTY ACIDS PROTEIN"/>
    <property type="match status" value="1"/>
</dbReference>
<evidence type="ECO:0000256" key="1">
    <source>
        <dbReference type="ARBA" id="ARBA00004141"/>
    </source>
</evidence>
<keyword evidence="9 10" id="KW-0275">Fatty acid biosynthesis</keyword>